<sequence>MPSVGSRNSCVNELQLALAKANAQVVATTDVTDKREIRALKKRLQDRLYQRKHRAKREHKIRALQGEVSALHCKIARLYCDLHRRKAEAESAEVERRQQQQHPVGSLLDHTVSLVSQFFCVYQNGYSLSLATQQERFLHSVLAVNVEGADISSADAFVQQWRLYGQHFALFALEPQSWKAQSFGDCVMVEVEVMIYIRFHRQTIGMLFPALKRGAVNPDLAQPLVTGTTAVAGTYTFVVDRTGFVSALLVNLQLLETLRRVLGSVEIVACLSEGARIAFETGTIVLP</sequence>
<reference evidence="1" key="1">
    <citation type="submission" date="2021-02" db="EMBL/GenBank/DDBJ databases">
        <authorList>
            <person name="Palmer J.M."/>
        </authorList>
    </citation>
    <scope>NUCLEOTIDE SEQUENCE</scope>
    <source>
        <strain evidence="1">SCRP23</strain>
    </source>
</reference>
<keyword evidence="2" id="KW-1185">Reference proteome</keyword>
<proteinExistence type="predicted"/>
<dbReference type="AlphaFoldDB" id="A0A8T1X6I2"/>
<accession>A0A8T1X6I2</accession>
<comment type="caution">
    <text evidence="1">The sequence shown here is derived from an EMBL/GenBank/DDBJ whole genome shotgun (WGS) entry which is preliminary data.</text>
</comment>
<dbReference type="CDD" id="cd14688">
    <property type="entry name" value="bZIP_YAP"/>
    <property type="match status" value="1"/>
</dbReference>
<dbReference type="OrthoDB" id="120090at2759"/>
<evidence type="ECO:0000313" key="1">
    <source>
        <dbReference type="EMBL" id="KAG7401271.1"/>
    </source>
</evidence>
<name>A0A8T1X6I2_9STRA</name>
<organism evidence="1 2">
    <name type="scientific">Phytophthora boehmeriae</name>
    <dbReference type="NCBI Taxonomy" id="109152"/>
    <lineage>
        <taxon>Eukaryota</taxon>
        <taxon>Sar</taxon>
        <taxon>Stramenopiles</taxon>
        <taxon>Oomycota</taxon>
        <taxon>Peronosporomycetes</taxon>
        <taxon>Peronosporales</taxon>
        <taxon>Peronosporaceae</taxon>
        <taxon>Phytophthora</taxon>
    </lineage>
</organism>
<evidence type="ECO:0008006" key="3">
    <source>
        <dbReference type="Google" id="ProtNLM"/>
    </source>
</evidence>
<gene>
    <name evidence="1" type="ORF">PHYBOEH_002075</name>
</gene>
<dbReference type="EMBL" id="JAGDFL010000015">
    <property type="protein sequence ID" value="KAG7401271.1"/>
    <property type="molecule type" value="Genomic_DNA"/>
</dbReference>
<evidence type="ECO:0000313" key="2">
    <source>
        <dbReference type="Proteomes" id="UP000693981"/>
    </source>
</evidence>
<dbReference type="Proteomes" id="UP000693981">
    <property type="component" value="Unassembled WGS sequence"/>
</dbReference>
<protein>
    <recommendedName>
        <fullName evidence="3">BZIP domain-containing protein</fullName>
    </recommendedName>
</protein>